<dbReference type="Gene3D" id="3.40.50.150">
    <property type="entry name" value="Vaccinia Virus protein VP39"/>
    <property type="match status" value="1"/>
</dbReference>
<proteinExistence type="predicted"/>
<dbReference type="Proteomes" id="UP000320055">
    <property type="component" value="Unassembled WGS sequence"/>
</dbReference>
<accession>A0A563VV58</accession>
<dbReference type="EMBL" id="CAACVJ010000247">
    <property type="protein sequence ID" value="VEP15287.1"/>
    <property type="molecule type" value="Genomic_DNA"/>
</dbReference>
<evidence type="ECO:0000256" key="1">
    <source>
        <dbReference type="ARBA" id="ARBA00022603"/>
    </source>
</evidence>
<dbReference type="PANTHER" id="PTHR43861:SF1">
    <property type="entry name" value="TRANS-ACONITATE 2-METHYLTRANSFERASE"/>
    <property type="match status" value="1"/>
</dbReference>
<dbReference type="Pfam" id="PF13649">
    <property type="entry name" value="Methyltransf_25"/>
    <property type="match status" value="1"/>
</dbReference>
<evidence type="ECO:0000313" key="5">
    <source>
        <dbReference type="Proteomes" id="UP000320055"/>
    </source>
</evidence>
<dbReference type="InterPro" id="IPR041698">
    <property type="entry name" value="Methyltransf_25"/>
</dbReference>
<organism evidence="4 5">
    <name type="scientific">Hyella patelloides LEGE 07179</name>
    <dbReference type="NCBI Taxonomy" id="945734"/>
    <lineage>
        <taxon>Bacteria</taxon>
        <taxon>Bacillati</taxon>
        <taxon>Cyanobacteriota</taxon>
        <taxon>Cyanophyceae</taxon>
        <taxon>Pleurocapsales</taxon>
        <taxon>Hyellaceae</taxon>
        <taxon>Hyella</taxon>
    </lineage>
</organism>
<evidence type="ECO:0000256" key="2">
    <source>
        <dbReference type="ARBA" id="ARBA00022679"/>
    </source>
</evidence>
<dbReference type="AlphaFoldDB" id="A0A563VV58"/>
<keyword evidence="2" id="KW-0808">Transferase</keyword>
<sequence length="105" mass="11645">MKKQNWNAEQYQKDASFVTQLGSPVLQLLAPQPREKILDLGCGNGDLTLQIQNYNCNVLGIDSSTDMIATATQKGLMAKVLSVEDLNYQEKFDAVFTKSEEAPSF</sequence>
<protein>
    <recommendedName>
        <fullName evidence="3">Methyltransferase domain-containing protein</fullName>
    </recommendedName>
</protein>
<dbReference type="CDD" id="cd02440">
    <property type="entry name" value="AdoMet_MTases"/>
    <property type="match status" value="1"/>
</dbReference>
<dbReference type="GO" id="GO:0032259">
    <property type="term" value="P:methylation"/>
    <property type="evidence" value="ECO:0007669"/>
    <property type="project" value="UniProtKB-KW"/>
</dbReference>
<feature type="domain" description="Methyltransferase" evidence="3">
    <location>
        <begin position="37"/>
        <end position="97"/>
    </location>
</feature>
<name>A0A563VV58_9CYAN</name>
<dbReference type="PANTHER" id="PTHR43861">
    <property type="entry name" value="TRANS-ACONITATE 2-METHYLTRANSFERASE-RELATED"/>
    <property type="match status" value="1"/>
</dbReference>
<dbReference type="GO" id="GO:0008168">
    <property type="term" value="F:methyltransferase activity"/>
    <property type="evidence" value="ECO:0007669"/>
    <property type="project" value="UniProtKB-KW"/>
</dbReference>
<evidence type="ECO:0000313" key="4">
    <source>
        <dbReference type="EMBL" id="VEP15287.1"/>
    </source>
</evidence>
<keyword evidence="1" id="KW-0489">Methyltransferase</keyword>
<evidence type="ECO:0000259" key="3">
    <source>
        <dbReference type="Pfam" id="PF13649"/>
    </source>
</evidence>
<dbReference type="InterPro" id="IPR029063">
    <property type="entry name" value="SAM-dependent_MTases_sf"/>
</dbReference>
<dbReference type="SUPFAM" id="SSF53335">
    <property type="entry name" value="S-adenosyl-L-methionine-dependent methyltransferases"/>
    <property type="match status" value="1"/>
</dbReference>
<reference evidence="4 5" key="1">
    <citation type="submission" date="2019-01" db="EMBL/GenBank/DDBJ databases">
        <authorList>
            <person name="Brito A."/>
        </authorList>
    </citation>
    <scope>NUCLEOTIDE SEQUENCE [LARGE SCALE GENOMIC DNA]</scope>
    <source>
        <strain evidence="4">1</strain>
    </source>
</reference>
<gene>
    <name evidence="4" type="ORF">H1P_3200009</name>
</gene>
<keyword evidence="5" id="KW-1185">Reference proteome</keyword>